<reference evidence="1" key="1">
    <citation type="submission" date="2014-09" db="EMBL/GenBank/DDBJ databases">
        <authorList>
            <person name="Magalhaes I.L.F."/>
            <person name="Oliveira U."/>
            <person name="Santos F.R."/>
            <person name="Vidigal T.H.D.A."/>
            <person name="Brescovit A.D."/>
            <person name="Santos A.J."/>
        </authorList>
    </citation>
    <scope>NUCLEOTIDE SEQUENCE</scope>
    <source>
        <tissue evidence="1">Shoot tissue taken approximately 20 cm above the soil surface</tissue>
    </source>
</reference>
<keyword evidence="1" id="KW-0808">Transferase</keyword>
<dbReference type="EMBL" id="GBRH01196419">
    <property type="protein sequence ID" value="JAE01477.1"/>
    <property type="molecule type" value="Transcribed_RNA"/>
</dbReference>
<organism evidence="1">
    <name type="scientific">Arundo donax</name>
    <name type="common">Giant reed</name>
    <name type="synonym">Donax arundinaceus</name>
    <dbReference type="NCBI Taxonomy" id="35708"/>
    <lineage>
        <taxon>Eukaryota</taxon>
        <taxon>Viridiplantae</taxon>
        <taxon>Streptophyta</taxon>
        <taxon>Embryophyta</taxon>
        <taxon>Tracheophyta</taxon>
        <taxon>Spermatophyta</taxon>
        <taxon>Magnoliopsida</taxon>
        <taxon>Liliopsida</taxon>
        <taxon>Poales</taxon>
        <taxon>Poaceae</taxon>
        <taxon>PACMAD clade</taxon>
        <taxon>Arundinoideae</taxon>
        <taxon>Arundineae</taxon>
        <taxon>Arundo</taxon>
    </lineage>
</organism>
<name>A0A0A9EMZ0_ARUDO</name>
<protein>
    <submittedName>
        <fullName evidence="1">Transferase, transferring glycosyl groups</fullName>
    </submittedName>
</protein>
<accession>A0A0A9EMZ0</accession>
<reference evidence="1" key="2">
    <citation type="journal article" date="2015" name="Data Brief">
        <title>Shoot transcriptome of the giant reed, Arundo donax.</title>
        <authorList>
            <person name="Barrero R.A."/>
            <person name="Guerrero F.D."/>
            <person name="Moolhuijzen P."/>
            <person name="Goolsby J.A."/>
            <person name="Tidwell J."/>
            <person name="Bellgard S.E."/>
            <person name="Bellgard M.I."/>
        </authorList>
    </citation>
    <scope>NUCLEOTIDE SEQUENCE</scope>
    <source>
        <tissue evidence="1">Shoot tissue taken approximately 20 cm above the soil surface</tissue>
    </source>
</reference>
<proteinExistence type="predicted"/>
<dbReference type="GO" id="GO:0016740">
    <property type="term" value="F:transferase activity"/>
    <property type="evidence" value="ECO:0007669"/>
    <property type="project" value="UniProtKB-KW"/>
</dbReference>
<sequence>MAMFSSGGVCLSAP</sequence>
<evidence type="ECO:0000313" key="1">
    <source>
        <dbReference type="EMBL" id="JAE01477.1"/>
    </source>
</evidence>